<organism evidence="3 4">
    <name type="scientific">Cohnella hongkongensis</name>
    <dbReference type="NCBI Taxonomy" id="178337"/>
    <lineage>
        <taxon>Bacteria</taxon>
        <taxon>Bacillati</taxon>
        <taxon>Bacillota</taxon>
        <taxon>Bacilli</taxon>
        <taxon>Bacillales</taxon>
        <taxon>Paenibacillaceae</taxon>
        <taxon>Cohnella</taxon>
    </lineage>
</organism>
<evidence type="ECO:0000313" key="3">
    <source>
        <dbReference type="EMBL" id="MFC4601164.1"/>
    </source>
</evidence>
<dbReference type="InterPro" id="IPR025295">
    <property type="entry name" value="eCIS_core_dom"/>
</dbReference>
<keyword evidence="4" id="KW-1185">Reference proteome</keyword>
<feature type="domain" description="eCIS core" evidence="2">
    <location>
        <begin position="60"/>
        <end position="125"/>
    </location>
</feature>
<name>A0ABV9FLT8_9BACL</name>
<dbReference type="Pfam" id="PF13699">
    <property type="entry name" value="eCIS_core"/>
    <property type="match status" value="1"/>
</dbReference>
<feature type="region of interest" description="Disordered" evidence="1">
    <location>
        <begin position="1"/>
        <end position="31"/>
    </location>
</feature>
<evidence type="ECO:0000256" key="1">
    <source>
        <dbReference type="SAM" id="MobiDB-lite"/>
    </source>
</evidence>
<feature type="compositionally biased region" description="Polar residues" evidence="1">
    <location>
        <begin position="1"/>
        <end position="16"/>
    </location>
</feature>
<accession>A0ABV9FLT8</accession>
<proteinExistence type="predicted"/>
<sequence length="131" mass="13940">MGTRLFQGSKSETNGSRARGNAQGASSASHGLPADRLLALQASIGNQAAMGMMEQGSSGLPDNLRSGIEKLSGYSMDDVKVHYNSDKPAQLNALAYAQGSDIHMASGQEQHLPHEAWHVVQQSEGRVEPHM</sequence>
<dbReference type="RefSeq" id="WP_378100900.1">
    <property type="nucleotide sequence ID" value="NZ_JBHSEP010000023.1"/>
</dbReference>
<reference evidence="4" key="1">
    <citation type="journal article" date="2019" name="Int. J. Syst. Evol. Microbiol.">
        <title>The Global Catalogue of Microorganisms (GCM) 10K type strain sequencing project: providing services to taxonomists for standard genome sequencing and annotation.</title>
        <authorList>
            <consortium name="The Broad Institute Genomics Platform"/>
            <consortium name="The Broad Institute Genome Sequencing Center for Infectious Disease"/>
            <person name="Wu L."/>
            <person name="Ma J."/>
        </authorList>
    </citation>
    <scope>NUCLEOTIDE SEQUENCE [LARGE SCALE GENOMIC DNA]</scope>
    <source>
        <strain evidence="4">CCUG 49571</strain>
    </source>
</reference>
<dbReference type="Proteomes" id="UP001596028">
    <property type="component" value="Unassembled WGS sequence"/>
</dbReference>
<dbReference type="EMBL" id="JBHSEP010000023">
    <property type="protein sequence ID" value="MFC4601164.1"/>
    <property type="molecule type" value="Genomic_DNA"/>
</dbReference>
<comment type="caution">
    <text evidence="3">The sequence shown here is derived from an EMBL/GenBank/DDBJ whole genome shotgun (WGS) entry which is preliminary data.</text>
</comment>
<evidence type="ECO:0000313" key="4">
    <source>
        <dbReference type="Proteomes" id="UP001596028"/>
    </source>
</evidence>
<protein>
    <submittedName>
        <fullName evidence="3">DUF4157 domain-containing protein</fullName>
    </submittedName>
</protein>
<evidence type="ECO:0000259" key="2">
    <source>
        <dbReference type="Pfam" id="PF13699"/>
    </source>
</evidence>
<gene>
    <name evidence="3" type="ORF">ACFO3S_23175</name>
</gene>